<evidence type="ECO:0000256" key="1">
    <source>
        <dbReference type="ARBA" id="ARBA00008779"/>
    </source>
</evidence>
<dbReference type="Gene3D" id="3.40.720.10">
    <property type="entry name" value="Alkaline Phosphatase, subunit A"/>
    <property type="match status" value="1"/>
</dbReference>
<protein>
    <recommendedName>
        <fullName evidence="3">Sulfatase N-terminal domain-containing protein</fullName>
    </recommendedName>
</protein>
<dbReference type="InterPro" id="IPR000917">
    <property type="entry name" value="Sulfatase_N"/>
</dbReference>
<sequence>MNVMKQHMLCVALLAVSLAGASHVAAAPRPNIIVFLVDDYDKPEASAYGGKVLTPNLDRLAREGMRFDNAFVTSTVCTPSRYTFLTGRCASSSYCHKFT</sequence>
<evidence type="ECO:0000256" key="2">
    <source>
        <dbReference type="ARBA" id="ARBA00022801"/>
    </source>
</evidence>
<evidence type="ECO:0000313" key="4">
    <source>
        <dbReference type="EMBL" id="SVB71272.1"/>
    </source>
</evidence>
<dbReference type="InterPro" id="IPR050738">
    <property type="entry name" value="Sulfatase"/>
</dbReference>
<dbReference type="AlphaFoldDB" id="A0A382G8U9"/>
<dbReference type="EMBL" id="UINC01054034">
    <property type="protein sequence ID" value="SVB71272.1"/>
    <property type="molecule type" value="Genomic_DNA"/>
</dbReference>
<name>A0A382G8U9_9ZZZZ</name>
<dbReference type="PANTHER" id="PTHR42693">
    <property type="entry name" value="ARYLSULFATASE FAMILY MEMBER"/>
    <property type="match status" value="1"/>
</dbReference>
<proteinExistence type="inferred from homology"/>
<comment type="similarity">
    <text evidence="1">Belongs to the sulfatase family.</text>
</comment>
<dbReference type="SUPFAM" id="SSF53649">
    <property type="entry name" value="Alkaline phosphatase-like"/>
    <property type="match status" value="1"/>
</dbReference>
<dbReference type="PANTHER" id="PTHR42693:SF53">
    <property type="entry name" value="ENDO-4-O-SULFATASE"/>
    <property type="match status" value="1"/>
</dbReference>
<dbReference type="InterPro" id="IPR017850">
    <property type="entry name" value="Alkaline_phosphatase_core_sf"/>
</dbReference>
<accession>A0A382G8U9</accession>
<feature type="non-terminal residue" evidence="4">
    <location>
        <position position="99"/>
    </location>
</feature>
<gene>
    <name evidence="4" type="ORF">METZ01_LOCUS224126</name>
</gene>
<feature type="domain" description="Sulfatase N-terminal" evidence="3">
    <location>
        <begin position="30"/>
        <end position="89"/>
    </location>
</feature>
<evidence type="ECO:0000259" key="3">
    <source>
        <dbReference type="Pfam" id="PF00884"/>
    </source>
</evidence>
<reference evidence="4" key="1">
    <citation type="submission" date="2018-05" db="EMBL/GenBank/DDBJ databases">
        <authorList>
            <person name="Lanie J.A."/>
            <person name="Ng W.-L."/>
            <person name="Kazmierczak K.M."/>
            <person name="Andrzejewski T.M."/>
            <person name="Davidsen T.M."/>
            <person name="Wayne K.J."/>
            <person name="Tettelin H."/>
            <person name="Glass J.I."/>
            <person name="Rusch D."/>
            <person name="Podicherti R."/>
            <person name="Tsui H.-C.T."/>
            <person name="Winkler M.E."/>
        </authorList>
    </citation>
    <scope>NUCLEOTIDE SEQUENCE</scope>
</reference>
<dbReference type="GO" id="GO:0004065">
    <property type="term" value="F:arylsulfatase activity"/>
    <property type="evidence" value="ECO:0007669"/>
    <property type="project" value="TreeGrafter"/>
</dbReference>
<dbReference type="Pfam" id="PF00884">
    <property type="entry name" value="Sulfatase"/>
    <property type="match status" value="1"/>
</dbReference>
<organism evidence="4">
    <name type="scientific">marine metagenome</name>
    <dbReference type="NCBI Taxonomy" id="408172"/>
    <lineage>
        <taxon>unclassified sequences</taxon>
        <taxon>metagenomes</taxon>
        <taxon>ecological metagenomes</taxon>
    </lineage>
</organism>
<keyword evidence="2" id="KW-0378">Hydrolase</keyword>